<sequence>MATRSGDLTEDRGATKPKVSELLELQSSDHPGMVLVSTPLTGRNYMGWIRAMRIALGAKMKLGFITGKCARPHENSDDFEKWMRVDCMVTTWLLNSISKDNVDAFLYTAYAHELWTELEQRFGECNGPLLYQIQREIASISQGALSVTAYFTKLKQHWDAAVHVVRYLKGSSSMAIFFPSHNSLQLSAFLDAD</sequence>
<dbReference type="InterPro" id="IPR029472">
    <property type="entry name" value="Copia-like_N"/>
</dbReference>
<dbReference type="PANTHER" id="PTHR37610:SF40">
    <property type="entry name" value="OS01G0909600 PROTEIN"/>
    <property type="match status" value="1"/>
</dbReference>
<feature type="domain" description="Retrotransposon Copia-like N-terminal" evidence="1">
    <location>
        <begin position="27"/>
        <end position="72"/>
    </location>
</feature>
<dbReference type="Pfam" id="PF14244">
    <property type="entry name" value="Retrotran_gag_3"/>
    <property type="match status" value="1"/>
</dbReference>
<evidence type="ECO:0000313" key="2">
    <source>
        <dbReference type="EMBL" id="KAL0454918.1"/>
    </source>
</evidence>
<protein>
    <recommendedName>
        <fullName evidence="1">Retrotransposon Copia-like N-terminal domain-containing protein</fullName>
    </recommendedName>
</protein>
<evidence type="ECO:0000259" key="1">
    <source>
        <dbReference type="Pfam" id="PF14244"/>
    </source>
</evidence>
<proteinExistence type="predicted"/>
<reference evidence="2" key="2">
    <citation type="journal article" date="2024" name="Plant">
        <title>Genomic evolution and insights into agronomic trait innovations of Sesamum species.</title>
        <authorList>
            <person name="Miao H."/>
            <person name="Wang L."/>
            <person name="Qu L."/>
            <person name="Liu H."/>
            <person name="Sun Y."/>
            <person name="Le M."/>
            <person name="Wang Q."/>
            <person name="Wei S."/>
            <person name="Zheng Y."/>
            <person name="Lin W."/>
            <person name="Duan Y."/>
            <person name="Cao H."/>
            <person name="Xiong S."/>
            <person name="Wang X."/>
            <person name="Wei L."/>
            <person name="Li C."/>
            <person name="Ma Q."/>
            <person name="Ju M."/>
            <person name="Zhao R."/>
            <person name="Li G."/>
            <person name="Mu C."/>
            <person name="Tian Q."/>
            <person name="Mei H."/>
            <person name="Zhang T."/>
            <person name="Gao T."/>
            <person name="Zhang H."/>
        </authorList>
    </citation>
    <scope>NUCLEOTIDE SEQUENCE</scope>
    <source>
        <strain evidence="2">KEN1</strain>
    </source>
</reference>
<gene>
    <name evidence="2" type="ORF">Slati_0831000</name>
</gene>
<dbReference type="EMBL" id="JACGWN010000003">
    <property type="protein sequence ID" value="KAL0454918.1"/>
    <property type="molecule type" value="Genomic_DNA"/>
</dbReference>
<dbReference type="PANTHER" id="PTHR37610">
    <property type="entry name" value="CCHC-TYPE DOMAIN-CONTAINING PROTEIN"/>
    <property type="match status" value="1"/>
</dbReference>
<dbReference type="AlphaFoldDB" id="A0AAW2XLD2"/>
<accession>A0AAW2XLD2</accession>
<name>A0AAW2XLD2_9LAMI</name>
<comment type="caution">
    <text evidence="2">The sequence shown here is derived from an EMBL/GenBank/DDBJ whole genome shotgun (WGS) entry which is preliminary data.</text>
</comment>
<organism evidence="2">
    <name type="scientific">Sesamum latifolium</name>
    <dbReference type="NCBI Taxonomy" id="2727402"/>
    <lineage>
        <taxon>Eukaryota</taxon>
        <taxon>Viridiplantae</taxon>
        <taxon>Streptophyta</taxon>
        <taxon>Embryophyta</taxon>
        <taxon>Tracheophyta</taxon>
        <taxon>Spermatophyta</taxon>
        <taxon>Magnoliopsida</taxon>
        <taxon>eudicotyledons</taxon>
        <taxon>Gunneridae</taxon>
        <taxon>Pentapetalae</taxon>
        <taxon>asterids</taxon>
        <taxon>lamiids</taxon>
        <taxon>Lamiales</taxon>
        <taxon>Pedaliaceae</taxon>
        <taxon>Sesamum</taxon>
    </lineage>
</organism>
<reference evidence="2" key="1">
    <citation type="submission" date="2020-06" db="EMBL/GenBank/DDBJ databases">
        <authorList>
            <person name="Li T."/>
            <person name="Hu X."/>
            <person name="Zhang T."/>
            <person name="Song X."/>
            <person name="Zhang H."/>
            <person name="Dai N."/>
            <person name="Sheng W."/>
            <person name="Hou X."/>
            <person name="Wei L."/>
        </authorList>
    </citation>
    <scope>NUCLEOTIDE SEQUENCE</scope>
    <source>
        <strain evidence="2">KEN1</strain>
        <tissue evidence="2">Leaf</tissue>
    </source>
</reference>